<dbReference type="SUPFAM" id="SSF51735">
    <property type="entry name" value="NAD(P)-binding Rossmann-fold domains"/>
    <property type="match status" value="1"/>
</dbReference>
<protein>
    <submittedName>
        <fullName evidence="3">NAD(P)-dependent oxidoreductase</fullName>
    </submittedName>
</protein>
<dbReference type="InterPro" id="IPR036291">
    <property type="entry name" value="NAD(P)-bd_dom_sf"/>
</dbReference>
<accession>A0ABT2UAW0</accession>
<dbReference type="RefSeq" id="WP_262683221.1">
    <property type="nucleotide sequence ID" value="NZ_JAOQIO010000013.1"/>
</dbReference>
<comment type="similarity">
    <text evidence="1">Belongs to the NAD(P)-dependent epimerase/dehydratase family.</text>
</comment>
<dbReference type="Gene3D" id="3.40.50.720">
    <property type="entry name" value="NAD(P)-binding Rossmann-like Domain"/>
    <property type="match status" value="1"/>
</dbReference>
<reference evidence="3 4" key="1">
    <citation type="submission" date="2022-09" db="EMBL/GenBank/DDBJ databases">
        <authorList>
            <person name="Han X.L."/>
            <person name="Wang Q."/>
            <person name="Lu T."/>
        </authorList>
    </citation>
    <scope>NUCLEOTIDE SEQUENCE [LARGE SCALE GENOMIC DNA]</scope>
    <source>
        <strain evidence="3 4">WQ 127069</strain>
    </source>
</reference>
<evidence type="ECO:0000313" key="3">
    <source>
        <dbReference type="EMBL" id="MCU6791775.1"/>
    </source>
</evidence>
<keyword evidence="4" id="KW-1185">Reference proteome</keyword>
<evidence type="ECO:0000256" key="1">
    <source>
        <dbReference type="ARBA" id="ARBA00007637"/>
    </source>
</evidence>
<comment type="caution">
    <text evidence="3">The sequence shown here is derived from an EMBL/GenBank/DDBJ whole genome shotgun (WGS) entry which is preliminary data.</text>
</comment>
<organism evidence="3 4">
    <name type="scientific">Paenibacillus baimaensis</name>
    <dbReference type="NCBI Taxonomy" id="2982185"/>
    <lineage>
        <taxon>Bacteria</taxon>
        <taxon>Bacillati</taxon>
        <taxon>Bacillota</taxon>
        <taxon>Bacilli</taxon>
        <taxon>Bacillales</taxon>
        <taxon>Paenibacillaceae</taxon>
        <taxon>Paenibacillus</taxon>
    </lineage>
</organism>
<sequence>MSTNNTVLVTGAGGYIGSYVVKKLLDMGVNVSAVDNNTERIDFRANIVEYDIFADNENIYEELGMPDVCLHMAWRDGFVHNADSHLKHLFSHYRFIKHMINGGLKHIAVMGTMHEVGYHEGEINENTHTSPYSLYGVSKNSLRQSLEILLKDQGVVFQWLRAFYIYGDDLKNKSIFTKIIQAEQEGKENFPFTSGKNMYDFVTVDELAQQISLSVLQTEVTGIINCCSGTPVTLQDMVENFLEKNGFNIKLEYGAFPDRPYDSPAVWGNNEKIQKILKATTQAGCL</sequence>
<dbReference type="CDD" id="cd08946">
    <property type="entry name" value="SDR_e"/>
    <property type="match status" value="1"/>
</dbReference>
<dbReference type="Pfam" id="PF01370">
    <property type="entry name" value="Epimerase"/>
    <property type="match status" value="1"/>
</dbReference>
<name>A0ABT2UAW0_9BACL</name>
<evidence type="ECO:0000313" key="4">
    <source>
        <dbReference type="Proteomes" id="UP001652445"/>
    </source>
</evidence>
<proteinExistence type="inferred from homology"/>
<gene>
    <name evidence="3" type="ORF">OB236_06480</name>
</gene>
<dbReference type="EMBL" id="JAOQIO010000013">
    <property type="protein sequence ID" value="MCU6791775.1"/>
    <property type="molecule type" value="Genomic_DNA"/>
</dbReference>
<dbReference type="InterPro" id="IPR001509">
    <property type="entry name" value="Epimerase_deHydtase"/>
</dbReference>
<evidence type="ECO:0000259" key="2">
    <source>
        <dbReference type="Pfam" id="PF01370"/>
    </source>
</evidence>
<feature type="domain" description="NAD-dependent epimerase/dehydratase" evidence="2">
    <location>
        <begin position="7"/>
        <end position="225"/>
    </location>
</feature>
<dbReference type="Proteomes" id="UP001652445">
    <property type="component" value="Unassembled WGS sequence"/>
</dbReference>
<dbReference type="PANTHER" id="PTHR43000">
    <property type="entry name" value="DTDP-D-GLUCOSE 4,6-DEHYDRATASE-RELATED"/>
    <property type="match status" value="1"/>
</dbReference>